<evidence type="ECO:0000313" key="2">
    <source>
        <dbReference type="EMBL" id="GAA3607000.1"/>
    </source>
</evidence>
<proteinExistence type="predicted"/>
<keyword evidence="1" id="KW-1133">Transmembrane helix</keyword>
<reference evidence="2 3" key="1">
    <citation type="journal article" date="2019" name="Int. J. Syst. Evol. Microbiol.">
        <title>The Global Catalogue of Microorganisms (GCM) 10K type strain sequencing project: providing services to taxonomists for standard genome sequencing and annotation.</title>
        <authorList>
            <consortium name="The Broad Institute Genomics Platform"/>
            <consortium name="The Broad Institute Genome Sequencing Center for Infectious Disease"/>
            <person name="Wu L."/>
            <person name="Ma J."/>
        </authorList>
    </citation>
    <scope>NUCLEOTIDE SEQUENCE [LARGE SCALE GENOMIC DNA]</scope>
    <source>
        <strain evidence="2 3">JCM 16902</strain>
    </source>
</reference>
<sequence>MLRSSTTSGSGPSPLARLLALLVLLGMLGISAPVLIPVVRWVIDLL</sequence>
<keyword evidence="1" id="KW-0472">Membrane</keyword>
<keyword evidence="1" id="KW-0812">Transmembrane</keyword>
<keyword evidence="3" id="KW-1185">Reference proteome</keyword>
<comment type="caution">
    <text evidence="2">The sequence shown here is derived from an EMBL/GenBank/DDBJ whole genome shotgun (WGS) entry which is preliminary data.</text>
</comment>
<dbReference type="Proteomes" id="UP001501074">
    <property type="component" value="Unassembled WGS sequence"/>
</dbReference>
<accession>A0ABN3I8F9</accession>
<evidence type="ECO:0000313" key="3">
    <source>
        <dbReference type="Proteomes" id="UP001501074"/>
    </source>
</evidence>
<dbReference type="EMBL" id="BAAAZO010000003">
    <property type="protein sequence ID" value="GAA3607000.1"/>
    <property type="molecule type" value="Genomic_DNA"/>
</dbReference>
<gene>
    <name evidence="2" type="ORF">GCM10022223_23690</name>
</gene>
<name>A0ABN3I8F9_9ACTN</name>
<evidence type="ECO:0000256" key="1">
    <source>
        <dbReference type="SAM" id="Phobius"/>
    </source>
</evidence>
<organism evidence="2 3">
    <name type="scientific">Kineosporia mesophila</name>
    <dbReference type="NCBI Taxonomy" id="566012"/>
    <lineage>
        <taxon>Bacteria</taxon>
        <taxon>Bacillati</taxon>
        <taxon>Actinomycetota</taxon>
        <taxon>Actinomycetes</taxon>
        <taxon>Kineosporiales</taxon>
        <taxon>Kineosporiaceae</taxon>
        <taxon>Kineosporia</taxon>
    </lineage>
</organism>
<feature type="transmembrane region" description="Helical" evidence="1">
    <location>
        <begin position="20"/>
        <end position="43"/>
    </location>
</feature>
<protein>
    <submittedName>
        <fullName evidence="2">Uncharacterized protein</fullName>
    </submittedName>
</protein>